<proteinExistence type="predicted"/>
<gene>
    <name evidence="1" type="ORF">ECPE_LOCUS496</name>
</gene>
<protein>
    <submittedName>
        <fullName evidence="3">60S acidic ribosomal protein P1</fullName>
    </submittedName>
</protein>
<accession>A0A183A0L1</accession>
<sequence length="84" mass="9022">MAADIEIFNLIALTALKLDDQELAEVDCFSCWGSFVAKDGITVKDIIAQSSKFQAAYARLKPLWRRCEISLKSKSGGGGGGVVV</sequence>
<organism evidence="3">
    <name type="scientific">Echinostoma caproni</name>
    <dbReference type="NCBI Taxonomy" id="27848"/>
    <lineage>
        <taxon>Eukaryota</taxon>
        <taxon>Metazoa</taxon>
        <taxon>Spiralia</taxon>
        <taxon>Lophotrochozoa</taxon>
        <taxon>Platyhelminthes</taxon>
        <taxon>Trematoda</taxon>
        <taxon>Digenea</taxon>
        <taxon>Plagiorchiida</taxon>
        <taxon>Echinostomata</taxon>
        <taxon>Echinostomatoidea</taxon>
        <taxon>Echinostomatidae</taxon>
        <taxon>Echinostoma</taxon>
    </lineage>
</organism>
<evidence type="ECO:0000313" key="3">
    <source>
        <dbReference type="WBParaSite" id="ECPE_0000049601-mRNA-1"/>
    </source>
</evidence>
<keyword evidence="2" id="KW-1185">Reference proteome</keyword>
<name>A0A183A0L1_9TREM</name>
<dbReference type="WBParaSite" id="ECPE_0000049601-mRNA-1">
    <property type="protein sequence ID" value="ECPE_0000049601-mRNA-1"/>
    <property type="gene ID" value="ECPE_0000049601"/>
</dbReference>
<dbReference type="EMBL" id="UZAN01001694">
    <property type="protein sequence ID" value="VDP23393.1"/>
    <property type="molecule type" value="Genomic_DNA"/>
</dbReference>
<evidence type="ECO:0000313" key="1">
    <source>
        <dbReference type="EMBL" id="VDP23393.1"/>
    </source>
</evidence>
<evidence type="ECO:0000313" key="2">
    <source>
        <dbReference type="Proteomes" id="UP000272942"/>
    </source>
</evidence>
<dbReference type="Proteomes" id="UP000272942">
    <property type="component" value="Unassembled WGS sequence"/>
</dbReference>
<reference evidence="3" key="1">
    <citation type="submission" date="2016-06" db="UniProtKB">
        <authorList>
            <consortium name="WormBaseParasite"/>
        </authorList>
    </citation>
    <scope>IDENTIFICATION</scope>
</reference>
<dbReference type="OrthoDB" id="6139357at2759"/>
<dbReference type="AlphaFoldDB" id="A0A183A0L1"/>
<reference evidence="1 2" key="2">
    <citation type="submission" date="2018-11" db="EMBL/GenBank/DDBJ databases">
        <authorList>
            <consortium name="Pathogen Informatics"/>
        </authorList>
    </citation>
    <scope>NUCLEOTIDE SEQUENCE [LARGE SCALE GENOMIC DNA]</scope>
    <source>
        <strain evidence="1 2">Egypt</strain>
    </source>
</reference>